<protein>
    <submittedName>
        <fullName evidence="2">Tat pathway signal sequence domain protein</fullName>
    </submittedName>
</protein>
<keyword evidence="1" id="KW-0732">Signal</keyword>
<feature type="chain" id="PRO_5006413847" evidence="1">
    <location>
        <begin position="27"/>
        <end position="115"/>
    </location>
</feature>
<dbReference type="RefSeq" id="WP_054735065.1">
    <property type="nucleotide sequence ID" value="NZ_AZFZ01000036.1"/>
</dbReference>
<reference evidence="2 3" key="1">
    <citation type="journal article" date="2015" name="Genome Announc.">
        <title>Expanding the biotechnology potential of lactobacilli through comparative genomics of 213 strains and associated genera.</title>
        <authorList>
            <person name="Sun Z."/>
            <person name="Harris H.M."/>
            <person name="McCann A."/>
            <person name="Guo C."/>
            <person name="Argimon S."/>
            <person name="Zhang W."/>
            <person name="Yang X."/>
            <person name="Jeffery I.B."/>
            <person name="Cooney J.C."/>
            <person name="Kagawa T.F."/>
            <person name="Liu W."/>
            <person name="Song Y."/>
            <person name="Salvetti E."/>
            <person name="Wrobel A."/>
            <person name="Rasinkangas P."/>
            <person name="Parkhill J."/>
            <person name="Rea M.C."/>
            <person name="O'Sullivan O."/>
            <person name="Ritari J."/>
            <person name="Douillard F.P."/>
            <person name="Paul Ross R."/>
            <person name="Yang R."/>
            <person name="Briner A.E."/>
            <person name="Felis G.E."/>
            <person name="de Vos W.M."/>
            <person name="Barrangou R."/>
            <person name="Klaenhammer T.R."/>
            <person name="Caufield P.W."/>
            <person name="Cui Y."/>
            <person name="Zhang H."/>
            <person name="O'Toole P.W."/>
        </authorList>
    </citation>
    <scope>NUCLEOTIDE SEQUENCE [LARGE SCALE GENOMIC DNA]</scope>
    <source>
        <strain evidence="2 3">DSM 18390</strain>
    </source>
</reference>
<evidence type="ECO:0000313" key="3">
    <source>
        <dbReference type="Proteomes" id="UP000051010"/>
    </source>
</evidence>
<sequence length="115" mass="12499">MNFVRKAALIGLSLGALLTVSLNANAAAVKHHSTQKTVGNTTRITHYATDGKTVSGYVIKTVDPKFGNMTVTREDANRNVTYTYVTKKGQSTDVKPINHFSNDRSLQGNLATNPY</sequence>
<dbReference type="Proteomes" id="UP000051010">
    <property type="component" value="Unassembled WGS sequence"/>
</dbReference>
<feature type="signal peptide" evidence="1">
    <location>
        <begin position="1"/>
        <end position="26"/>
    </location>
</feature>
<accession>A0A0R1YN73</accession>
<comment type="caution">
    <text evidence="2">The sequence shown here is derived from an EMBL/GenBank/DDBJ whole genome shotgun (WGS) entry which is preliminary data.</text>
</comment>
<dbReference type="EMBL" id="AZFZ01000036">
    <property type="protein sequence ID" value="KRM43333.1"/>
    <property type="molecule type" value="Genomic_DNA"/>
</dbReference>
<dbReference type="PATRIC" id="fig|1423786.4.peg.1725"/>
<name>A0A0R1YN73_9LACO</name>
<evidence type="ECO:0000256" key="1">
    <source>
        <dbReference type="SAM" id="SignalP"/>
    </source>
</evidence>
<dbReference type="AlphaFoldDB" id="A0A0R1YN73"/>
<organism evidence="2 3">
    <name type="scientific">Lentilactobacillus parafarraginis DSM 18390 = JCM 14109</name>
    <dbReference type="NCBI Taxonomy" id="1423786"/>
    <lineage>
        <taxon>Bacteria</taxon>
        <taxon>Bacillati</taxon>
        <taxon>Bacillota</taxon>
        <taxon>Bacilli</taxon>
        <taxon>Lactobacillales</taxon>
        <taxon>Lactobacillaceae</taxon>
        <taxon>Lentilactobacillus</taxon>
    </lineage>
</organism>
<proteinExistence type="predicted"/>
<evidence type="ECO:0000313" key="2">
    <source>
        <dbReference type="EMBL" id="KRM43333.1"/>
    </source>
</evidence>
<gene>
    <name evidence="2" type="ORF">FD47_GL001620</name>
</gene>